<organism evidence="1">
    <name type="scientific">Magallana gigas</name>
    <name type="common">Pacific oyster</name>
    <name type="synonym">Crassostrea gigas</name>
    <dbReference type="NCBI Taxonomy" id="29159"/>
    <lineage>
        <taxon>Eukaryota</taxon>
        <taxon>Metazoa</taxon>
        <taxon>Spiralia</taxon>
        <taxon>Lophotrochozoa</taxon>
        <taxon>Mollusca</taxon>
        <taxon>Bivalvia</taxon>
        <taxon>Autobranchia</taxon>
        <taxon>Pteriomorphia</taxon>
        <taxon>Ostreida</taxon>
        <taxon>Ostreoidea</taxon>
        <taxon>Ostreidae</taxon>
        <taxon>Magallana</taxon>
    </lineage>
</organism>
<proteinExistence type="predicted"/>
<gene>
    <name evidence="1" type="ORF">CGI_10018720</name>
</gene>
<reference evidence="1" key="1">
    <citation type="journal article" date="2012" name="Nature">
        <title>The oyster genome reveals stress adaptation and complexity of shell formation.</title>
        <authorList>
            <person name="Zhang G."/>
            <person name="Fang X."/>
            <person name="Guo X."/>
            <person name="Li L."/>
            <person name="Luo R."/>
            <person name="Xu F."/>
            <person name="Yang P."/>
            <person name="Zhang L."/>
            <person name="Wang X."/>
            <person name="Qi H."/>
            <person name="Xiong Z."/>
            <person name="Que H."/>
            <person name="Xie Y."/>
            <person name="Holland P.W."/>
            <person name="Paps J."/>
            <person name="Zhu Y."/>
            <person name="Wu F."/>
            <person name="Chen Y."/>
            <person name="Wang J."/>
            <person name="Peng C."/>
            <person name="Meng J."/>
            <person name="Yang L."/>
            <person name="Liu J."/>
            <person name="Wen B."/>
            <person name="Zhang N."/>
            <person name="Huang Z."/>
            <person name="Zhu Q."/>
            <person name="Feng Y."/>
            <person name="Mount A."/>
            <person name="Hedgecock D."/>
            <person name="Xu Z."/>
            <person name="Liu Y."/>
            <person name="Domazet-Loso T."/>
            <person name="Du Y."/>
            <person name="Sun X."/>
            <person name="Zhang S."/>
            <person name="Liu B."/>
            <person name="Cheng P."/>
            <person name="Jiang X."/>
            <person name="Li J."/>
            <person name="Fan D."/>
            <person name="Wang W."/>
            <person name="Fu W."/>
            <person name="Wang T."/>
            <person name="Wang B."/>
            <person name="Zhang J."/>
            <person name="Peng Z."/>
            <person name="Li Y."/>
            <person name="Li N."/>
            <person name="Wang J."/>
            <person name="Chen M."/>
            <person name="He Y."/>
            <person name="Tan F."/>
            <person name="Song X."/>
            <person name="Zheng Q."/>
            <person name="Huang R."/>
            <person name="Yang H."/>
            <person name="Du X."/>
            <person name="Chen L."/>
            <person name="Yang M."/>
            <person name="Gaffney P.M."/>
            <person name="Wang S."/>
            <person name="Luo L."/>
            <person name="She Z."/>
            <person name="Ming Y."/>
            <person name="Huang W."/>
            <person name="Zhang S."/>
            <person name="Huang B."/>
            <person name="Zhang Y."/>
            <person name="Qu T."/>
            <person name="Ni P."/>
            <person name="Miao G."/>
            <person name="Wang J."/>
            <person name="Wang Q."/>
            <person name="Steinberg C.E."/>
            <person name="Wang H."/>
            <person name="Li N."/>
            <person name="Qian L."/>
            <person name="Zhang G."/>
            <person name="Li Y."/>
            <person name="Yang H."/>
            <person name="Liu X."/>
            <person name="Wang J."/>
            <person name="Yin Y."/>
            <person name="Wang J."/>
        </authorList>
    </citation>
    <scope>NUCLEOTIDE SEQUENCE [LARGE SCALE GENOMIC DNA]</scope>
    <source>
        <strain evidence="1">05x7-T-G4-1.051#20</strain>
    </source>
</reference>
<evidence type="ECO:0000313" key="1">
    <source>
        <dbReference type="EMBL" id="EKC37908.1"/>
    </source>
</evidence>
<name>K1QW64_MAGGI</name>
<protein>
    <submittedName>
        <fullName evidence="1">Uncharacterized protein</fullName>
    </submittedName>
</protein>
<dbReference type="InParanoid" id="K1QW64"/>
<accession>K1QW64</accession>
<sequence length="93" mass="10171">MCDGLHELVQGLILQRKVVGQCESLVVGFSLTISSVLVTEQEVVEFFAQWEVVVAHSLEEDLVLHLVQSGCFGKAAVFECFGRLEAGFVAKIC</sequence>
<dbReference type="EMBL" id="JH817528">
    <property type="protein sequence ID" value="EKC37908.1"/>
    <property type="molecule type" value="Genomic_DNA"/>
</dbReference>
<dbReference type="HOGENOM" id="CLU_2401770_0_0_1"/>
<dbReference type="AlphaFoldDB" id="K1QW64"/>